<dbReference type="EMBL" id="JAAVTX010000006">
    <property type="protein sequence ID" value="NKE47467.1"/>
    <property type="molecule type" value="Genomic_DNA"/>
</dbReference>
<dbReference type="SUPFAM" id="SSF158791">
    <property type="entry name" value="MgtE N-terminal domain-like"/>
    <property type="match status" value="1"/>
</dbReference>
<dbReference type="RefSeq" id="WP_168052811.1">
    <property type="nucleotide sequence ID" value="NZ_JAATJR010000006.1"/>
</dbReference>
<feature type="coiled-coil region" evidence="1">
    <location>
        <begin position="79"/>
        <end position="137"/>
    </location>
</feature>
<evidence type="ECO:0000313" key="3">
    <source>
        <dbReference type="EMBL" id="NKE47467.1"/>
    </source>
</evidence>
<protein>
    <recommendedName>
        <fullName evidence="5">Magnesium transporter MgtE intracellular domain-containing protein</fullName>
    </recommendedName>
</protein>
<gene>
    <name evidence="3" type="ORF">HB662_22000</name>
</gene>
<evidence type="ECO:0000256" key="1">
    <source>
        <dbReference type="SAM" id="Coils"/>
    </source>
</evidence>
<evidence type="ECO:0000313" key="4">
    <source>
        <dbReference type="Proteomes" id="UP000765160"/>
    </source>
</evidence>
<accession>A0ABX1F580</accession>
<feature type="compositionally biased region" description="Low complexity" evidence="2">
    <location>
        <begin position="63"/>
        <end position="72"/>
    </location>
</feature>
<proteinExistence type="predicted"/>
<feature type="region of interest" description="Disordered" evidence="2">
    <location>
        <begin position="35"/>
        <end position="73"/>
    </location>
</feature>
<name>A0ABX1F580_9PROT</name>
<reference evidence="3 4" key="1">
    <citation type="submission" date="2020-03" db="EMBL/GenBank/DDBJ databases">
        <title>Roseomonas selenitidurans sp. nov. isolated from soil.</title>
        <authorList>
            <person name="Liu H."/>
        </authorList>
    </citation>
    <scope>NUCLEOTIDE SEQUENCE [LARGE SCALE GENOMIC DNA]</scope>
    <source>
        <strain evidence="3 4">JCM 15073</strain>
    </source>
</reference>
<evidence type="ECO:0000256" key="2">
    <source>
        <dbReference type="SAM" id="MobiDB-lite"/>
    </source>
</evidence>
<keyword evidence="4" id="KW-1185">Reference proteome</keyword>
<evidence type="ECO:0008006" key="5">
    <source>
        <dbReference type="Google" id="ProtNLM"/>
    </source>
</evidence>
<organism evidence="3 4">
    <name type="scientific">Falsiroseomonas frigidaquae</name>
    <dbReference type="NCBI Taxonomy" id="487318"/>
    <lineage>
        <taxon>Bacteria</taxon>
        <taxon>Pseudomonadati</taxon>
        <taxon>Pseudomonadota</taxon>
        <taxon>Alphaproteobacteria</taxon>
        <taxon>Acetobacterales</taxon>
        <taxon>Roseomonadaceae</taxon>
        <taxon>Falsiroseomonas</taxon>
    </lineage>
</organism>
<keyword evidence="1" id="KW-0175">Coiled coil</keyword>
<sequence>MPLAFGVMALLAGAKLERMLRAGEPMLPMITAARAADPPPAAPATRAATPPVAPAVPPPAAPGPTAEQAAEQAAERAVLESLRARRAAIEAREAQAVARETMVAATERRLAQRVEELVALQRRLEALERERAAREEAGLRGLVKLYEGMRPRDAAVIFNELEMPVLVRIMDQMREAKAAPVMGAMLPERARSLTAELARLRAARISAQ</sequence>
<feature type="compositionally biased region" description="Pro residues" evidence="2">
    <location>
        <begin position="51"/>
        <end position="62"/>
    </location>
</feature>
<dbReference type="Proteomes" id="UP000765160">
    <property type="component" value="Unassembled WGS sequence"/>
</dbReference>
<comment type="caution">
    <text evidence="3">The sequence shown here is derived from an EMBL/GenBank/DDBJ whole genome shotgun (WGS) entry which is preliminary data.</text>
</comment>